<reference evidence="1 2" key="1">
    <citation type="submission" date="2019-09" db="EMBL/GenBank/DDBJ databases">
        <title>YIM 132180 draft genome.</title>
        <authorList>
            <person name="Zhang K."/>
        </authorList>
    </citation>
    <scope>NUCLEOTIDE SEQUENCE [LARGE SCALE GENOMIC DNA]</scope>
    <source>
        <strain evidence="1 2">YIM 132180</strain>
    </source>
</reference>
<accession>A0A7V7TW94</accession>
<comment type="caution">
    <text evidence="1">The sequence shown here is derived from an EMBL/GenBank/DDBJ whole genome shotgun (WGS) entry which is preliminary data.</text>
</comment>
<proteinExistence type="predicted"/>
<dbReference type="AlphaFoldDB" id="A0A7V7TW94"/>
<protein>
    <submittedName>
        <fullName evidence="1">Uncharacterized protein</fullName>
    </submittedName>
</protein>
<dbReference type="Proteomes" id="UP000432089">
    <property type="component" value="Unassembled WGS sequence"/>
</dbReference>
<dbReference type="SUPFAM" id="SSF48239">
    <property type="entry name" value="Terpenoid cyclases/Protein prenyltransferases"/>
    <property type="match status" value="1"/>
</dbReference>
<evidence type="ECO:0000313" key="2">
    <source>
        <dbReference type="Proteomes" id="UP000432089"/>
    </source>
</evidence>
<evidence type="ECO:0000313" key="1">
    <source>
        <dbReference type="EMBL" id="KAB0679385.1"/>
    </source>
</evidence>
<sequence>MRVEDLRAAVAANVLPEIPKLLLLLDRTAVSRTYGCFDRAYWHYRMTDFPCGMSQEFVLPLALVWAVPDIPGNPYFRDPAIRELVVAGIRYAARSSHPDGSCDDYYPFERAAGAAAFSLFAILEASALLDLGPDAEIDAFLLRRARWLAEHRESGRLSNHEALIVSCLERMRGRFPDAGLDAALRERVRRLLSWQDEEGWFDEYGGADLGYLSLTIGLLADLDRRRPDLNLRPPLARAIDFLARFVHQDGTVGGEYSSRSTLNFFPFGFEIAGAWHPRALAVNDSALRPLAERRVPCYSDDRILAHHLWGWLLTLREFREERPAEGLEPGRHWFPRASLLAERGHGGTMLACAPGRGGVYKAFADGRLLRSDTGVTLSTKREGRVAVCHLGGATAAVEPDRIRCEGRMSWAKATRLTPLKNAALRLLMLSAGRFFPDLVRRLLQRVLVTGRKDAPFRYVRTLSRGGDGVWTVRDEIHADAGWDDVALAGISGHQTSITTIMARVYQADQLVPFEDLTPRLLGLAPDAPLVVEHRLESETACAG</sequence>
<organism evidence="1 2">
    <name type="scientific">Plantimonas leprariae</name>
    <dbReference type="NCBI Taxonomy" id="2615207"/>
    <lineage>
        <taxon>Bacteria</taxon>
        <taxon>Pseudomonadati</taxon>
        <taxon>Pseudomonadota</taxon>
        <taxon>Alphaproteobacteria</taxon>
        <taxon>Hyphomicrobiales</taxon>
        <taxon>Aurantimonadaceae</taxon>
        <taxon>Plantimonas</taxon>
    </lineage>
</organism>
<dbReference type="InterPro" id="IPR008930">
    <property type="entry name" value="Terpenoid_cyclase/PrenylTrfase"/>
</dbReference>
<dbReference type="RefSeq" id="WP_150970446.1">
    <property type="nucleotide sequence ID" value="NZ_VZDO01000010.1"/>
</dbReference>
<name>A0A7V7TW94_9HYPH</name>
<keyword evidence="2" id="KW-1185">Reference proteome</keyword>
<gene>
    <name evidence="1" type="ORF">F6X38_13715</name>
</gene>
<dbReference type="EMBL" id="VZDO01000010">
    <property type="protein sequence ID" value="KAB0679385.1"/>
    <property type="molecule type" value="Genomic_DNA"/>
</dbReference>